<dbReference type="PANTHER" id="PTHR12994">
    <property type="entry name" value="SECERNIN"/>
    <property type="match status" value="1"/>
</dbReference>
<reference evidence="4" key="1">
    <citation type="submission" date="2017-04" db="EMBL/GenBank/DDBJ databases">
        <title>Function of individual gut microbiota members based on whole genome sequencing of pure cultures obtained from chicken caecum.</title>
        <authorList>
            <person name="Medvecky M."/>
            <person name="Cejkova D."/>
            <person name="Polansky O."/>
            <person name="Karasova D."/>
            <person name="Kubasova T."/>
            <person name="Cizek A."/>
            <person name="Rychlik I."/>
        </authorList>
    </citation>
    <scope>NUCLEOTIDE SEQUENCE [LARGE SCALE GENOMIC DNA]</scope>
    <source>
        <strain evidence="4">An42</strain>
    </source>
</reference>
<evidence type="ECO:0000256" key="2">
    <source>
        <dbReference type="SAM" id="SignalP"/>
    </source>
</evidence>
<organism evidence="3 4">
    <name type="scientific">Parabacteroides johnsonii</name>
    <dbReference type="NCBI Taxonomy" id="387661"/>
    <lineage>
        <taxon>Bacteria</taxon>
        <taxon>Pseudomonadati</taxon>
        <taxon>Bacteroidota</taxon>
        <taxon>Bacteroidia</taxon>
        <taxon>Bacteroidales</taxon>
        <taxon>Tannerellaceae</taxon>
        <taxon>Parabacteroides</taxon>
    </lineage>
</organism>
<dbReference type="GO" id="GO:0070004">
    <property type="term" value="F:cysteine-type exopeptidase activity"/>
    <property type="evidence" value="ECO:0007669"/>
    <property type="project" value="InterPro"/>
</dbReference>
<feature type="signal peptide" evidence="2">
    <location>
        <begin position="1"/>
        <end position="22"/>
    </location>
</feature>
<protein>
    <recommendedName>
        <fullName evidence="1">Dipeptidase</fullName>
        <ecNumber evidence="1">3.4.-.-</ecNumber>
    </recommendedName>
</protein>
<keyword evidence="1" id="KW-0378">Hydrolase</keyword>
<dbReference type="PANTHER" id="PTHR12994:SF17">
    <property type="entry name" value="LD30995P"/>
    <property type="match status" value="1"/>
</dbReference>
<comment type="similarity">
    <text evidence="1">Belongs to the peptidase C69 family.</text>
</comment>
<evidence type="ECO:0000313" key="3">
    <source>
        <dbReference type="EMBL" id="OUO04723.1"/>
    </source>
</evidence>
<dbReference type="EMBL" id="NFIJ01000011">
    <property type="protein sequence ID" value="OUO04723.1"/>
    <property type="molecule type" value="Genomic_DNA"/>
</dbReference>
<keyword evidence="2" id="KW-0732">Signal</keyword>
<dbReference type="AlphaFoldDB" id="A0A9Q5SQL1"/>
<dbReference type="Gene3D" id="3.60.60.10">
    <property type="entry name" value="Penicillin V Acylase, Chain A"/>
    <property type="match status" value="1"/>
</dbReference>
<dbReference type="RefSeq" id="WP_021861956.1">
    <property type="nucleotide sequence ID" value="NZ_CAJLBM010000019.1"/>
</dbReference>
<dbReference type="GO" id="GO:0016805">
    <property type="term" value="F:dipeptidase activity"/>
    <property type="evidence" value="ECO:0007669"/>
    <property type="project" value="UniProtKB-KW"/>
</dbReference>
<dbReference type="GO" id="GO:0006508">
    <property type="term" value="P:proteolysis"/>
    <property type="evidence" value="ECO:0007669"/>
    <property type="project" value="UniProtKB-KW"/>
</dbReference>
<comment type="catalytic activity">
    <reaction evidence="1">
        <text>an L-aminoacyl-L-amino acid + H2O = 2 an L-alpha-amino acid</text>
        <dbReference type="Rhea" id="RHEA:48940"/>
        <dbReference type="ChEBI" id="CHEBI:15377"/>
        <dbReference type="ChEBI" id="CHEBI:59869"/>
        <dbReference type="ChEBI" id="CHEBI:77460"/>
    </reaction>
</comment>
<comment type="caution">
    <text evidence="3">The sequence shown here is derived from an EMBL/GenBank/DDBJ whole genome shotgun (WGS) entry which is preliminary data.</text>
</comment>
<dbReference type="InterPro" id="IPR005322">
    <property type="entry name" value="Peptidase_C69"/>
</dbReference>
<proteinExistence type="inferred from homology"/>
<accession>A0A9Q5SQL1</accession>
<dbReference type="Proteomes" id="UP000195975">
    <property type="component" value="Unassembled WGS sequence"/>
</dbReference>
<dbReference type="EC" id="3.4.-.-" evidence="1"/>
<keyword evidence="1" id="KW-0645">Protease</keyword>
<evidence type="ECO:0000256" key="1">
    <source>
        <dbReference type="RuleBase" id="RU364089"/>
    </source>
</evidence>
<dbReference type="Pfam" id="PF03577">
    <property type="entry name" value="Peptidase_C69"/>
    <property type="match status" value="1"/>
</dbReference>
<evidence type="ECO:0000313" key="4">
    <source>
        <dbReference type="Proteomes" id="UP000195975"/>
    </source>
</evidence>
<feature type="chain" id="PRO_5040125410" description="Dipeptidase" evidence="2">
    <location>
        <begin position="23"/>
        <end position="542"/>
    </location>
</feature>
<sequence>MNKLKLITVMLAVAALVQTGDACTVVIAGKKATVDGSVLNSHTDCGPDCRIQVVPGQKYPKGTMAPVYYGILTRNRPEMGEGEILGYIPQVEETYTYFHSAYSHINEYQLCIGESTMSQRPELQVGKGEGKQIMTVEQAAVFALQRCKTAEEALSLITSLMEKYGFLPSCGPESECLTLADPDKVWVLELFSVGKDWTPESGKPGVIWAAQRLPDDQVAIIPNWSIIKEIDLSKPDQFRASSNYMQEAVDRGWYDPSGKHPFVWQEVYAPTPREWSTNRFWLFYETFAPGTTGIPRHTNDPFKNLDQYTQYVEPLGSYPFSVVPAKKLAVQDIMAFQRSTFEGTIYDKENDAAWYYVGPDGKAVKSKLATPFPTREMQKQMKTTRRRAVARMDGEYGMVAQLRSWLPREIGGLYWVFVDNAYTSPYFPLFTGTTAIPEVYRTYDPNAYSDQSARWAVDFVDNMLYLNWQDGKKDLLAARAPMEESFFSRNAAIEQEYMTLQKKNPQKATALLNNYAQECADKIMQTYRELRNLLLVKYTNNK</sequence>
<keyword evidence="1" id="KW-0224">Dipeptidase</keyword>
<name>A0A9Q5SQL1_9BACT</name>
<gene>
    <name evidence="3" type="ORF">B5F96_11535</name>
</gene>